<feature type="transmembrane region" description="Helical" evidence="1">
    <location>
        <begin position="253"/>
        <end position="276"/>
    </location>
</feature>
<gene>
    <name evidence="2" type="ORF">COCCU_14375</name>
</gene>
<keyword evidence="2" id="KW-0614">Plasmid</keyword>
<reference evidence="2 3" key="1">
    <citation type="submission" date="2019-11" db="EMBL/GenBank/DDBJ databases">
        <title>Complete genome sequence of Corynebacterium kalinowskii 1959, a novel Corynebacterium species isolated from soil of a small paddock in Vilsendorf, Germany.</title>
        <authorList>
            <person name="Schaffert L."/>
            <person name="Ruwe M."/>
            <person name="Milse J."/>
            <person name="Hanuschka K."/>
            <person name="Ortseifen V."/>
            <person name="Droste J."/>
            <person name="Brandt D."/>
            <person name="Schlueter L."/>
            <person name="Kutter Y."/>
            <person name="Vinke S."/>
            <person name="Viehoefer P."/>
            <person name="Jacob L."/>
            <person name="Luebke N.-C."/>
            <person name="Schulte-Berndt E."/>
            <person name="Hain C."/>
            <person name="Linder M."/>
            <person name="Schmidt P."/>
            <person name="Wollenschlaeger L."/>
            <person name="Luttermann T."/>
            <person name="Thieme E."/>
            <person name="Hassa J."/>
            <person name="Haak M."/>
            <person name="Wittchen M."/>
            <person name="Mentz A."/>
            <person name="Persicke M."/>
            <person name="Busche T."/>
            <person name="Ruckert C."/>
        </authorList>
    </citation>
    <scope>NUCLEOTIDE SEQUENCE [LARGE SCALE GENOMIC DNA]</scope>
    <source>
        <strain evidence="2 3">2039</strain>
        <plasmid evidence="3">pcoccu</plasmid>
    </source>
</reference>
<dbReference type="EMBL" id="CP046456">
    <property type="protein sequence ID" value="QGU08765.1"/>
    <property type="molecule type" value="Genomic_DNA"/>
</dbReference>
<evidence type="ECO:0000256" key="1">
    <source>
        <dbReference type="SAM" id="Phobius"/>
    </source>
</evidence>
<dbReference type="AlphaFoldDB" id="A0A6B8WBS8"/>
<dbReference type="Proteomes" id="UP000424462">
    <property type="component" value="Plasmid pCOCCU"/>
</dbReference>
<name>A0A6B8WBS8_9CORY</name>
<feature type="transmembrane region" description="Helical" evidence="1">
    <location>
        <begin position="54"/>
        <end position="77"/>
    </location>
</feature>
<feature type="transmembrane region" description="Helical" evidence="1">
    <location>
        <begin position="195"/>
        <end position="215"/>
    </location>
</feature>
<feature type="transmembrane region" description="Helical" evidence="1">
    <location>
        <begin position="20"/>
        <end position="42"/>
    </location>
</feature>
<dbReference type="KEGG" id="cok:COCCU_14375"/>
<evidence type="ECO:0000313" key="3">
    <source>
        <dbReference type="Proteomes" id="UP000424462"/>
    </source>
</evidence>
<feature type="transmembrane region" description="Helical" evidence="1">
    <location>
        <begin position="150"/>
        <end position="169"/>
    </location>
</feature>
<organism evidence="2 3">
    <name type="scientific">Corynebacterium occultum</name>
    <dbReference type="NCBI Taxonomy" id="2675219"/>
    <lineage>
        <taxon>Bacteria</taxon>
        <taxon>Bacillati</taxon>
        <taxon>Actinomycetota</taxon>
        <taxon>Actinomycetes</taxon>
        <taxon>Mycobacteriales</taxon>
        <taxon>Corynebacteriaceae</taxon>
        <taxon>Corynebacterium</taxon>
    </lineage>
</organism>
<keyword evidence="3" id="KW-1185">Reference proteome</keyword>
<keyword evidence="1" id="KW-0812">Transmembrane</keyword>
<protein>
    <submittedName>
        <fullName evidence="2">Uncharacterized protein</fullName>
    </submittedName>
</protein>
<keyword evidence="1" id="KW-0472">Membrane</keyword>
<geneLocation type="plasmid" evidence="3">
    <name>pcoccu</name>
</geneLocation>
<dbReference type="RefSeq" id="WP_156233027.1">
    <property type="nucleotide sequence ID" value="NZ_CP046456.1"/>
</dbReference>
<evidence type="ECO:0000313" key="2">
    <source>
        <dbReference type="EMBL" id="QGU08765.1"/>
    </source>
</evidence>
<feature type="transmembrane region" description="Helical" evidence="1">
    <location>
        <begin position="115"/>
        <end position="138"/>
    </location>
</feature>
<keyword evidence="1" id="KW-1133">Transmembrane helix</keyword>
<feature type="transmembrane region" description="Helical" evidence="1">
    <location>
        <begin position="222"/>
        <end position="241"/>
    </location>
</feature>
<sequence length="289" mass="30834">MTRRLQEGQRQEVVTRIPALWAWLSASAAVLAAVGSVLGLSVPGRLYGQKTSEMVIAVLAQDLVNLFLVAPLMLILAVYARRGSLSSGLCLIGFLAFTVYNYAIYAFSIHFGPLFLIWVAVLGLSVFALIGNLAALTLPGVDTRFSGATVRVPGWLLIVVAVLFALLWLSEIVPDLLNGRNSTSATDWDVPTNPVHVLDLAFFLPAVGAVGVLLLRGHRIGYVAAPGALIWVILTSLPILVTPFVAQARGEEPGWFVLVPIGTLAVATAVIVWRLLHTVGQRPTVSPGA</sequence>
<proteinExistence type="predicted"/>
<feature type="transmembrane region" description="Helical" evidence="1">
    <location>
        <begin position="89"/>
        <end position="109"/>
    </location>
</feature>
<accession>A0A6B8WBS8</accession>